<evidence type="ECO:0000313" key="6">
    <source>
        <dbReference type="EMBL" id="PQA89500.1"/>
    </source>
</evidence>
<dbReference type="PROSITE" id="PS50995">
    <property type="entry name" value="HTH_MARR_2"/>
    <property type="match status" value="1"/>
</dbReference>
<comment type="caution">
    <text evidence="6">The sequence shown here is derived from an EMBL/GenBank/DDBJ whole genome shotgun (WGS) entry which is preliminary data.</text>
</comment>
<dbReference type="GO" id="GO:0006950">
    <property type="term" value="P:response to stress"/>
    <property type="evidence" value="ECO:0007669"/>
    <property type="project" value="TreeGrafter"/>
</dbReference>
<dbReference type="PANTHER" id="PTHR33164:SF64">
    <property type="entry name" value="TRANSCRIPTIONAL REGULATOR SLYA"/>
    <property type="match status" value="1"/>
</dbReference>
<evidence type="ECO:0000259" key="5">
    <source>
        <dbReference type="PROSITE" id="PS50995"/>
    </source>
</evidence>
<dbReference type="GO" id="GO:0003700">
    <property type="term" value="F:DNA-binding transcription factor activity"/>
    <property type="evidence" value="ECO:0007669"/>
    <property type="project" value="InterPro"/>
</dbReference>
<keyword evidence="7" id="KW-1185">Reference proteome</keyword>
<feature type="region of interest" description="Disordered" evidence="4">
    <location>
        <begin position="1"/>
        <end position="26"/>
    </location>
</feature>
<dbReference type="Gene3D" id="1.10.10.10">
    <property type="entry name" value="Winged helix-like DNA-binding domain superfamily/Winged helix DNA-binding domain"/>
    <property type="match status" value="1"/>
</dbReference>
<keyword evidence="2" id="KW-0238">DNA-binding</keyword>
<keyword evidence="1" id="KW-0805">Transcription regulation</keyword>
<feature type="compositionally biased region" description="Basic and acidic residues" evidence="4">
    <location>
        <begin position="9"/>
        <end position="26"/>
    </location>
</feature>
<dbReference type="InterPro" id="IPR039422">
    <property type="entry name" value="MarR/SlyA-like"/>
</dbReference>
<dbReference type="PRINTS" id="PR00598">
    <property type="entry name" value="HTHMARR"/>
</dbReference>
<evidence type="ECO:0000256" key="4">
    <source>
        <dbReference type="SAM" id="MobiDB-lite"/>
    </source>
</evidence>
<keyword evidence="3" id="KW-0804">Transcription</keyword>
<dbReference type="InterPro" id="IPR023187">
    <property type="entry name" value="Tscrpt_reg_MarR-type_CS"/>
</dbReference>
<dbReference type="EMBL" id="PJCH01000001">
    <property type="protein sequence ID" value="PQA89500.1"/>
    <property type="molecule type" value="Genomic_DNA"/>
</dbReference>
<gene>
    <name evidence="6" type="ORF">CW354_01100</name>
</gene>
<dbReference type="InterPro" id="IPR000835">
    <property type="entry name" value="HTH_MarR-typ"/>
</dbReference>
<dbReference type="RefSeq" id="WP_104828202.1">
    <property type="nucleotide sequence ID" value="NZ_PJCH01000001.1"/>
</dbReference>
<accession>A0A2S7KAF9</accession>
<dbReference type="GO" id="GO:0003677">
    <property type="term" value="F:DNA binding"/>
    <property type="evidence" value="ECO:0007669"/>
    <property type="project" value="UniProtKB-KW"/>
</dbReference>
<reference evidence="6 7" key="1">
    <citation type="submission" date="2017-12" db="EMBL/GenBank/DDBJ databases">
        <authorList>
            <person name="Hurst M.R.H."/>
        </authorList>
    </citation>
    <scope>NUCLEOTIDE SEQUENCE [LARGE SCALE GENOMIC DNA]</scope>
    <source>
        <strain evidence="6 7">SY-3-19</strain>
    </source>
</reference>
<dbReference type="SUPFAM" id="SSF46785">
    <property type="entry name" value="Winged helix' DNA-binding domain"/>
    <property type="match status" value="1"/>
</dbReference>
<evidence type="ECO:0000313" key="7">
    <source>
        <dbReference type="Proteomes" id="UP000239504"/>
    </source>
</evidence>
<dbReference type="InterPro" id="IPR036390">
    <property type="entry name" value="WH_DNA-bd_sf"/>
</dbReference>
<dbReference type="InterPro" id="IPR036388">
    <property type="entry name" value="WH-like_DNA-bd_sf"/>
</dbReference>
<name>A0A2S7KAF9_9PROT</name>
<proteinExistence type="predicted"/>
<dbReference type="OrthoDB" id="7875071at2"/>
<dbReference type="Proteomes" id="UP000239504">
    <property type="component" value="Unassembled WGS sequence"/>
</dbReference>
<sequence length="186" mass="21765">MAKSKTKRPRADEKRAQEDAPRDRDQFDQWSSHYEDFYARGARLDREFRLSRMLVLAARSWMSRIDNILREETGETRARWQALFALGFAEQPATMSALSKRLRVQWPTLVRVMDGMEKDGLIRREDNPSDGRSKLVYVTAKGRRVMAKIQPILDRERAQVLSRLSDKELESCADMLERIFEDVINS</sequence>
<dbReference type="PROSITE" id="PS01117">
    <property type="entry name" value="HTH_MARR_1"/>
    <property type="match status" value="1"/>
</dbReference>
<dbReference type="Pfam" id="PF12802">
    <property type="entry name" value="MarR_2"/>
    <property type="match status" value="1"/>
</dbReference>
<feature type="domain" description="HTH marR-type" evidence="5">
    <location>
        <begin position="47"/>
        <end position="181"/>
    </location>
</feature>
<evidence type="ECO:0000256" key="3">
    <source>
        <dbReference type="ARBA" id="ARBA00023163"/>
    </source>
</evidence>
<dbReference type="AlphaFoldDB" id="A0A2S7KAF9"/>
<organism evidence="6 7">
    <name type="scientific">Hyphococcus luteus</name>
    <dbReference type="NCBI Taxonomy" id="2058213"/>
    <lineage>
        <taxon>Bacteria</taxon>
        <taxon>Pseudomonadati</taxon>
        <taxon>Pseudomonadota</taxon>
        <taxon>Alphaproteobacteria</taxon>
        <taxon>Parvularculales</taxon>
        <taxon>Parvularculaceae</taxon>
        <taxon>Hyphococcus</taxon>
    </lineage>
</organism>
<dbReference type="SMART" id="SM00347">
    <property type="entry name" value="HTH_MARR"/>
    <property type="match status" value="1"/>
</dbReference>
<dbReference type="PANTHER" id="PTHR33164">
    <property type="entry name" value="TRANSCRIPTIONAL REGULATOR, MARR FAMILY"/>
    <property type="match status" value="1"/>
</dbReference>
<protein>
    <recommendedName>
        <fullName evidence="5">HTH marR-type domain-containing protein</fullName>
    </recommendedName>
</protein>
<evidence type="ECO:0000256" key="1">
    <source>
        <dbReference type="ARBA" id="ARBA00023015"/>
    </source>
</evidence>
<evidence type="ECO:0000256" key="2">
    <source>
        <dbReference type="ARBA" id="ARBA00023125"/>
    </source>
</evidence>